<comment type="similarity">
    <text evidence="1">Belongs to the TPRG1 family.</text>
</comment>
<dbReference type="PANTHER" id="PTHR31108:SF1">
    <property type="entry name" value="HSAC2 DOMAIN-CONTAINING PROTEIN"/>
    <property type="match status" value="1"/>
</dbReference>
<dbReference type="AlphaFoldDB" id="A0AAD9RY84"/>
<dbReference type="Pfam" id="PF12456">
    <property type="entry name" value="hSac2"/>
    <property type="match status" value="1"/>
</dbReference>
<sequence>MNKVYLDDEPAVNFKTATLELANPDGIEDAPATLDAESNHKSIEQIPSSKDISYAPFKNVDVHSFFTDRNEVVERAVKDCHEFIKEVSSDEVVGTWLLTEISLWDTEKERLVLLTTKCLYSVKYDFISLKILEYNQVPLANLDTVVIGELIYPSSSFAPRRHMLGIRLMWNKGHPLPLSKKWNPFAKNIPWLTYASHPLFWHKGSEMDKARFDVEAMHAAILSLLSEECNMITGAIIVENYCGIGALVHNKNALGFFKVRGKVSF</sequence>
<dbReference type="EMBL" id="JAIFRP010000006">
    <property type="protein sequence ID" value="KAK2587800.1"/>
    <property type="molecule type" value="Genomic_DNA"/>
</dbReference>
<keyword evidence="4" id="KW-1185">Reference proteome</keyword>
<dbReference type="InterPro" id="IPR022158">
    <property type="entry name" value="Inositol_phosphatase"/>
</dbReference>
<evidence type="ECO:0000313" key="4">
    <source>
        <dbReference type="Proteomes" id="UP001258017"/>
    </source>
</evidence>
<reference evidence="3" key="1">
    <citation type="submission" date="2021-08" db="EMBL/GenBank/DDBJ databases">
        <authorList>
            <person name="Misof B."/>
            <person name="Oliver O."/>
            <person name="Podsiadlowski L."/>
            <person name="Donath A."/>
            <person name="Peters R."/>
            <person name="Mayer C."/>
            <person name="Rust J."/>
            <person name="Gunkel S."/>
            <person name="Lesny P."/>
            <person name="Martin S."/>
            <person name="Oeyen J.P."/>
            <person name="Petersen M."/>
            <person name="Panagiotis P."/>
            <person name="Wilbrandt J."/>
            <person name="Tanja T."/>
        </authorList>
    </citation>
    <scope>NUCLEOTIDE SEQUENCE</scope>
    <source>
        <strain evidence="3">GBR_01_08_01A</strain>
        <tissue evidence="3">Thorax + abdomen</tissue>
    </source>
</reference>
<name>A0AAD9RY84_9HYME</name>
<comment type="caution">
    <text evidence="3">The sequence shown here is derived from an EMBL/GenBank/DDBJ whole genome shotgun (WGS) entry which is preliminary data.</text>
</comment>
<dbReference type="InterPro" id="IPR040242">
    <property type="entry name" value="TPRG1-like"/>
</dbReference>
<evidence type="ECO:0000259" key="2">
    <source>
        <dbReference type="PROSITE" id="PS51791"/>
    </source>
</evidence>
<proteinExistence type="inferred from homology"/>
<dbReference type="PANTHER" id="PTHR31108">
    <property type="entry name" value="TUMOR PROTEIN P63-REGULATED GENE 1-LIKE PROTEIN"/>
    <property type="match status" value="1"/>
</dbReference>
<evidence type="ECO:0000256" key="1">
    <source>
        <dbReference type="ARBA" id="ARBA00009163"/>
    </source>
</evidence>
<feature type="domain" description="HSac2" evidence="2">
    <location>
        <begin position="67"/>
        <end position="237"/>
    </location>
</feature>
<dbReference type="InterPro" id="IPR034753">
    <property type="entry name" value="hSac2"/>
</dbReference>
<dbReference type="PROSITE" id="PS51791">
    <property type="entry name" value="HSAC2"/>
    <property type="match status" value="1"/>
</dbReference>
<evidence type="ECO:0000313" key="3">
    <source>
        <dbReference type="EMBL" id="KAK2587800.1"/>
    </source>
</evidence>
<accession>A0AAD9RY84</accession>
<gene>
    <name evidence="3" type="ORF">KPH14_003903</name>
</gene>
<organism evidence="3 4">
    <name type="scientific">Odynerus spinipes</name>
    <dbReference type="NCBI Taxonomy" id="1348599"/>
    <lineage>
        <taxon>Eukaryota</taxon>
        <taxon>Metazoa</taxon>
        <taxon>Ecdysozoa</taxon>
        <taxon>Arthropoda</taxon>
        <taxon>Hexapoda</taxon>
        <taxon>Insecta</taxon>
        <taxon>Pterygota</taxon>
        <taxon>Neoptera</taxon>
        <taxon>Endopterygota</taxon>
        <taxon>Hymenoptera</taxon>
        <taxon>Apocrita</taxon>
        <taxon>Aculeata</taxon>
        <taxon>Vespoidea</taxon>
        <taxon>Vespidae</taxon>
        <taxon>Eumeninae</taxon>
        <taxon>Odynerus</taxon>
    </lineage>
</organism>
<dbReference type="GO" id="GO:0005737">
    <property type="term" value="C:cytoplasm"/>
    <property type="evidence" value="ECO:0007669"/>
    <property type="project" value="TreeGrafter"/>
</dbReference>
<protein>
    <recommendedName>
        <fullName evidence="2">HSac2 domain-containing protein</fullName>
    </recommendedName>
</protein>
<reference evidence="3" key="2">
    <citation type="journal article" date="2023" name="Commun. Biol.">
        <title>Intrasexual cuticular hydrocarbon dimorphism in a wasp sheds light on hydrocarbon biosynthesis genes in Hymenoptera.</title>
        <authorList>
            <person name="Moris V.C."/>
            <person name="Podsiadlowski L."/>
            <person name="Martin S."/>
            <person name="Oeyen J.P."/>
            <person name="Donath A."/>
            <person name="Petersen M."/>
            <person name="Wilbrandt J."/>
            <person name="Misof B."/>
            <person name="Liedtke D."/>
            <person name="Thamm M."/>
            <person name="Scheiner R."/>
            <person name="Schmitt T."/>
            <person name="Niehuis O."/>
        </authorList>
    </citation>
    <scope>NUCLEOTIDE SEQUENCE</scope>
    <source>
        <strain evidence="3">GBR_01_08_01A</strain>
    </source>
</reference>
<dbReference type="Proteomes" id="UP001258017">
    <property type="component" value="Unassembled WGS sequence"/>
</dbReference>